<dbReference type="Proteomes" id="UP000308828">
    <property type="component" value="Unassembled WGS sequence"/>
</dbReference>
<feature type="transmembrane region" description="Helical" evidence="5">
    <location>
        <begin position="44"/>
        <end position="62"/>
    </location>
</feature>
<keyword evidence="2 5" id="KW-0812">Transmembrane</keyword>
<dbReference type="Pfam" id="PF04191">
    <property type="entry name" value="PEMT"/>
    <property type="match status" value="1"/>
</dbReference>
<gene>
    <name evidence="6" type="ORF">FAA97_02490</name>
</gene>
<dbReference type="GO" id="GO:0012505">
    <property type="term" value="C:endomembrane system"/>
    <property type="evidence" value="ECO:0007669"/>
    <property type="project" value="UniProtKB-SubCell"/>
</dbReference>
<comment type="subcellular location">
    <subcellularLocation>
        <location evidence="1">Endomembrane system</location>
        <topology evidence="1">Multi-pass membrane protein</topology>
    </subcellularLocation>
</comment>
<dbReference type="GO" id="GO:0032259">
    <property type="term" value="P:methylation"/>
    <property type="evidence" value="ECO:0007669"/>
    <property type="project" value="UniProtKB-KW"/>
</dbReference>
<keyword evidence="4 5" id="KW-0472">Membrane</keyword>
<sequence length="157" mass="17619">MNAYRLKPLRYPWPLAVFATGLIFAGFLHHLAPLPLGGTDAWGLRFTGLIIFLAATLLDIWAMKTLADHHTPFWDTGCAKRLVTTGPFQLTRNPIYLGYTLAAIGLALLADNGWMVAAAIVAAASTSYLVIRCEERHLLARFGIEYESYLRRTRRWI</sequence>
<evidence type="ECO:0000256" key="5">
    <source>
        <dbReference type="SAM" id="Phobius"/>
    </source>
</evidence>
<feature type="transmembrane region" description="Helical" evidence="5">
    <location>
        <begin position="12"/>
        <end position="32"/>
    </location>
</feature>
<name>A0A4S8P8B7_9HYPH</name>
<dbReference type="PANTHER" id="PTHR12714">
    <property type="entry name" value="PROTEIN-S ISOPRENYLCYSTEINE O-METHYLTRANSFERASE"/>
    <property type="match status" value="1"/>
</dbReference>
<evidence type="ECO:0000256" key="3">
    <source>
        <dbReference type="ARBA" id="ARBA00022989"/>
    </source>
</evidence>
<reference evidence="6 7" key="1">
    <citation type="submission" date="2019-04" db="EMBL/GenBank/DDBJ databases">
        <title>Genome sequence of strain shin9-1.</title>
        <authorList>
            <person name="Gao J."/>
            <person name="Sun J."/>
        </authorList>
    </citation>
    <scope>NUCLEOTIDE SEQUENCE [LARGE SCALE GENOMIC DNA]</scope>
    <source>
        <strain evidence="7">shin9-1</strain>
    </source>
</reference>
<keyword evidence="6" id="KW-0489">Methyltransferase</keyword>
<protein>
    <submittedName>
        <fullName evidence="6">Isoprenylcysteine carboxylmethyltransferase family protein</fullName>
    </submittedName>
</protein>
<accession>A0A4S8P8B7</accession>
<organism evidence="6 7">
    <name type="scientific">Peteryoungia ipomoeae</name>
    <dbReference type="NCBI Taxonomy" id="1210932"/>
    <lineage>
        <taxon>Bacteria</taxon>
        <taxon>Pseudomonadati</taxon>
        <taxon>Pseudomonadota</taxon>
        <taxon>Alphaproteobacteria</taxon>
        <taxon>Hyphomicrobiales</taxon>
        <taxon>Rhizobiaceae</taxon>
        <taxon>Peteryoungia</taxon>
    </lineage>
</organism>
<evidence type="ECO:0000256" key="2">
    <source>
        <dbReference type="ARBA" id="ARBA00022692"/>
    </source>
</evidence>
<proteinExistence type="predicted"/>
<keyword evidence="6" id="KW-0808">Transferase</keyword>
<evidence type="ECO:0000256" key="4">
    <source>
        <dbReference type="ARBA" id="ARBA00023136"/>
    </source>
</evidence>
<dbReference type="OrthoDB" id="9811969at2"/>
<evidence type="ECO:0000313" key="6">
    <source>
        <dbReference type="EMBL" id="THV25092.1"/>
    </source>
</evidence>
<feature type="transmembrane region" description="Helical" evidence="5">
    <location>
        <begin position="90"/>
        <end position="108"/>
    </location>
</feature>
<feature type="transmembrane region" description="Helical" evidence="5">
    <location>
        <begin position="114"/>
        <end position="131"/>
    </location>
</feature>
<evidence type="ECO:0000256" key="1">
    <source>
        <dbReference type="ARBA" id="ARBA00004127"/>
    </source>
</evidence>
<dbReference type="RefSeq" id="WP_136596940.1">
    <property type="nucleotide sequence ID" value="NZ_STGV01000001.1"/>
</dbReference>
<keyword evidence="3 5" id="KW-1133">Transmembrane helix</keyword>
<dbReference type="AlphaFoldDB" id="A0A4S8P8B7"/>
<dbReference type="PANTHER" id="PTHR12714:SF9">
    <property type="entry name" value="PROTEIN-S-ISOPRENYLCYSTEINE O-METHYLTRANSFERASE"/>
    <property type="match status" value="1"/>
</dbReference>
<comment type="caution">
    <text evidence="6">The sequence shown here is derived from an EMBL/GenBank/DDBJ whole genome shotgun (WGS) entry which is preliminary data.</text>
</comment>
<dbReference type="InterPro" id="IPR007318">
    <property type="entry name" value="Phopholipid_MeTrfase"/>
</dbReference>
<dbReference type="Gene3D" id="1.20.120.1630">
    <property type="match status" value="1"/>
</dbReference>
<keyword evidence="7" id="KW-1185">Reference proteome</keyword>
<dbReference type="GO" id="GO:0008168">
    <property type="term" value="F:methyltransferase activity"/>
    <property type="evidence" value="ECO:0007669"/>
    <property type="project" value="UniProtKB-KW"/>
</dbReference>
<dbReference type="EMBL" id="STGV01000001">
    <property type="protein sequence ID" value="THV25092.1"/>
    <property type="molecule type" value="Genomic_DNA"/>
</dbReference>
<evidence type="ECO:0000313" key="7">
    <source>
        <dbReference type="Proteomes" id="UP000308828"/>
    </source>
</evidence>